<evidence type="ECO:0008006" key="6">
    <source>
        <dbReference type="Google" id="ProtNLM"/>
    </source>
</evidence>
<name>A0A367VJR0_9PROT</name>
<feature type="domain" description="Glycosyltransferase subfamily 4-like N-terminal" evidence="3">
    <location>
        <begin position="17"/>
        <end position="182"/>
    </location>
</feature>
<evidence type="ECO:0000313" key="5">
    <source>
        <dbReference type="Proteomes" id="UP000253061"/>
    </source>
</evidence>
<sequence length="388" mass="43479">MASVARISIIIRSLERGGTETHLLRTLPAIAECGFDIEVFCFERPGELAAKMREQKIRVVTPPFSGWVRHIPLVFKPITTVWTCLFFLYYLFSRNPNIVHFFLPAAYLLLGPISLLHSSKKVMSRRSLNRYLAKYPKWVRQTEQFLHGKMSLILANSNAVIRELTQTEFVPREKLSLVYNGVPDLTKTICPDVQTVREELGIRKETVVFLFVANLLPYKGGVDLIKACCLLGENSSLSSEWCLIIVGDNRAGKQHEMEQLAEENSIRSRLHFVGKQPNIDRYLAIADIGVLVSHEEGFSNFVLEGMSAGIPMIVSDVGGNPEAVVNGVTGMVVPPHNANELATAMSYLIDNRDDADKMGRAAQVRAREEFSIMQSVSGYCQVYQSLDK</sequence>
<evidence type="ECO:0000313" key="4">
    <source>
        <dbReference type="EMBL" id="RCK25455.1"/>
    </source>
</evidence>
<organism evidence="4 5">
    <name type="scientific">Thalassospira profundimaris</name>
    <dbReference type="NCBI Taxonomy" id="502049"/>
    <lineage>
        <taxon>Bacteria</taxon>
        <taxon>Pseudomonadati</taxon>
        <taxon>Pseudomonadota</taxon>
        <taxon>Alphaproteobacteria</taxon>
        <taxon>Rhodospirillales</taxon>
        <taxon>Thalassospiraceae</taxon>
        <taxon>Thalassospira</taxon>
    </lineage>
</organism>
<comment type="caution">
    <text evidence="4">The sequence shown here is derived from an EMBL/GenBank/DDBJ whole genome shotgun (WGS) entry which is preliminary data.</text>
</comment>
<keyword evidence="1" id="KW-0472">Membrane</keyword>
<protein>
    <recommendedName>
        <fullName evidence="6">Glycosyl transferase family 1 domain-containing protein</fullName>
    </recommendedName>
</protein>
<accession>A0A367VJR0</accession>
<gene>
    <name evidence="4" type="ORF">TH6_02245</name>
</gene>
<evidence type="ECO:0000259" key="2">
    <source>
        <dbReference type="Pfam" id="PF00534"/>
    </source>
</evidence>
<dbReference type="Pfam" id="PF13439">
    <property type="entry name" value="Glyco_transf_4"/>
    <property type="match status" value="1"/>
</dbReference>
<dbReference type="AlphaFoldDB" id="A0A367VJR0"/>
<feature type="domain" description="Glycosyl transferase family 1" evidence="2">
    <location>
        <begin position="194"/>
        <end position="363"/>
    </location>
</feature>
<dbReference type="SUPFAM" id="SSF53756">
    <property type="entry name" value="UDP-Glycosyltransferase/glycogen phosphorylase"/>
    <property type="match status" value="1"/>
</dbReference>
<keyword evidence="1" id="KW-0812">Transmembrane</keyword>
<dbReference type="InterPro" id="IPR028098">
    <property type="entry name" value="Glyco_trans_4-like_N"/>
</dbReference>
<feature type="transmembrane region" description="Helical" evidence="1">
    <location>
        <begin position="98"/>
        <end position="116"/>
    </location>
</feature>
<evidence type="ECO:0000259" key="3">
    <source>
        <dbReference type="Pfam" id="PF13439"/>
    </source>
</evidence>
<reference evidence="4 5" key="1">
    <citation type="submission" date="2014-07" db="EMBL/GenBank/DDBJ databases">
        <title>Draft genome sequence of Thalassospira profundimaris R8-17.</title>
        <authorList>
            <person name="Lai Q."/>
            <person name="Shao Z."/>
        </authorList>
    </citation>
    <scope>NUCLEOTIDE SEQUENCE [LARGE SCALE GENOMIC DNA]</scope>
    <source>
        <strain evidence="4 5">R8-17</strain>
    </source>
</reference>
<dbReference type="RefSeq" id="WP_062956466.1">
    <property type="nucleotide sequence ID" value="NZ_JPWB01000001.1"/>
</dbReference>
<dbReference type="EMBL" id="JPWB01000001">
    <property type="protein sequence ID" value="RCK25455.1"/>
    <property type="molecule type" value="Genomic_DNA"/>
</dbReference>
<dbReference type="PANTHER" id="PTHR12526:SF623">
    <property type="entry name" value="WABG"/>
    <property type="match status" value="1"/>
</dbReference>
<dbReference type="Gene3D" id="3.40.50.2000">
    <property type="entry name" value="Glycogen Phosphorylase B"/>
    <property type="match status" value="2"/>
</dbReference>
<keyword evidence="1" id="KW-1133">Transmembrane helix</keyword>
<dbReference type="Pfam" id="PF00534">
    <property type="entry name" value="Glycos_transf_1"/>
    <property type="match status" value="1"/>
</dbReference>
<feature type="transmembrane region" description="Helical" evidence="1">
    <location>
        <begin position="73"/>
        <end position="92"/>
    </location>
</feature>
<proteinExistence type="predicted"/>
<evidence type="ECO:0000256" key="1">
    <source>
        <dbReference type="SAM" id="Phobius"/>
    </source>
</evidence>
<dbReference type="InterPro" id="IPR001296">
    <property type="entry name" value="Glyco_trans_1"/>
</dbReference>
<dbReference type="PANTHER" id="PTHR12526">
    <property type="entry name" value="GLYCOSYLTRANSFERASE"/>
    <property type="match status" value="1"/>
</dbReference>
<dbReference type="Proteomes" id="UP000253061">
    <property type="component" value="Unassembled WGS sequence"/>
</dbReference>
<dbReference type="GO" id="GO:0016757">
    <property type="term" value="F:glycosyltransferase activity"/>
    <property type="evidence" value="ECO:0007669"/>
    <property type="project" value="InterPro"/>
</dbReference>